<accession>A0AC60P091</accession>
<evidence type="ECO:0000313" key="1">
    <source>
        <dbReference type="EMBL" id="KAG0412752.1"/>
    </source>
</evidence>
<comment type="caution">
    <text evidence="1">The sequence shown here is derived from an EMBL/GenBank/DDBJ whole genome shotgun (WGS) entry which is preliminary data.</text>
</comment>
<dbReference type="Proteomes" id="UP000805193">
    <property type="component" value="Unassembled WGS sequence"/>
</dbReference>
<sequence length="919" mass="101004">TTPARRPNDGPVIALSAVDMDDCNLISEAELEKYAYSIASLDPFRVLRSITSLRDRLRAQGADLLKPCSSRDDGTSCWVVDSLLTLNKHLTSVHTEIEEYEPGKLAVTYIDAVDECDDVSDRTFLDCVFLVCWLLRNHRCIKRVCLCESVLVRTNPAMLGKAIELAPGLVEVDIKCLFISTRASIVFASALSHKAGLEKLHLSSLLVDHATARDIACALKKSRVQSLVLYNGLSTRAGDMILRAVGKCSYLTSLVIDGYEHFLVSNAKCLAAVLAKNTTIAKLSVTGTCSSAVNEFSRDATRRSSGGSATPASQAGLMLSRQKELKRLPVAPLQDTLKRYLDSVRPLLTAEEFADTQKVVSEFGRPDGTGTKLYKVLEAKAASTENWLSDWWLENAYLKYRMPVVVYSNPGMAFGRQTFQTKEDQLKHAALLMAGALDFKTLIDRQLLKPDMMGSSPLDMTQYQKIFSTCRVPHPVCDKLDTYLLSSNPPKHVLVIHNNQFFALNAYDARGTPYDEHQLFAQLLQVVEMSKSPGPGVGVLTTEHRDVWAEAFQRLCQNPKNAASVEAIKRAIFVVCLDQRLEGTDPYEVACPTQMLVGGQDGVNAANRWCDKTVQFIVGEDGSSGLLYEHSPSEGPPVAFLVDHCYKYMEGKGKFHWSPPATGNVPERLEFEVGPETLQDIEEAKSSIARLASDMDLLLYKFPGYGKDFIKSCKLSPDSYVQMAMQLAFYKSACSALLWCITAETGRGSPDAIRGRGVAPQDMKNTPGSRRNIRECLDAHVPARSDGNDSVDLFGTAWPSARSSRNSASSVAERDTSLRKAVLENHKSYTQLAINGLGVDRLFLGLKLVAAENGIPPPDLFKDKGFQVSTHFRISSSQVRLLNGGELRGAEPAELAPPLPSPSRWVGFACSLPPWSLLL</sequence>
<name>A0AC60P091_IXOPE</name>
<dbReference type="EMBL" id="JABSTQ010011327">
    <property type="protein sequence ID" value="KAG0412752.1"/>
    <property type="molecule type" value="Genomic_DNA"/>
</dbReference>
<reference evidence="1 2" key="1">
    <citation type="journal article" date="2020" name="Cell">
        <title>Large-Scale Comparative Analyses of Tick Genomes Elucidate Their Genetic Diversity and Vector Capacities.</title>
        <authorList>
            <consortium name="Tick Genome and Microbiome Consortium (TIGMIC)"/>
            <person name="Jia N."/>
            <person name="Wang J."/>
            <person name="Shi W."/>
            <person name="Du L."/>
            <person name="Sun Y."/>
            <person name="Zhan W."/>
            <person name="Jiang J.F."/>
            <person name="Wang Q."/>
            <person name="Zhang B."/>
            <person name="Ji P."/>
            <person name="Bell-Sakyi L."/>
            <person name="Cui X.M."/>
            <person name="Yuan T.T."/>
            <person name="Jiang B.G."/>
            <person name="Yang W.F."/>
            <person name="Lam T.T."/>
            <person name="Chang Q.C."/>
            <person name="Ding S.J."/>
            <person name="Wang X.J."/>
            <person name="Zhu J.G."/>
            <person name="Ruan X.D."/>
            <person name="Zhao L."/>
            <person name="Wei J.T."/>
            <person name="Ye R.Z."/>
            <person name="Que T.C."/>
            <person name="Du C.H."/>
            <person name="Zhou Y.H."/>
            <person name="Cheng J.X."/>
            <person name="Dai P.F."/>
            <person name="Guo W.B."/>
            <person name="Han X.H."/>
            <person name="Huang E.J."/>
            <person name="Li L.F."/>
            <person name="Wei W."/>
            <person name="Gao Y.C."/>
            <person name="Liu J.Z."/>
            <person name="Shao H.Z."/>
            <person name="Wang X."/>
            <person name="Wang C.C."/>
            <person name="Yang T.C."/>
            <person name="Huo Q.B."/>
            <person name="Li W."/>
            <person name="Chen H.Y."/>
            <person name="Chen S.E."/>
            <person name="Zhou L.G."/>
            <person name="Ni X.B."/>
            <person name="Tian J.H."/>
            <person name="Sheng Y."/>
            <person name="Liu T."/>
            <person name="Pan Y.S."/>
            <person name="Xia L.Y."/>
            <person name="Li J."/>
            <person name="Zhao F."/>
            <person name="Cao W.C."/>
        </authorList>
    </citation>
    <scope>NUCLEOTIDE SEQUENCE [LARGE SCALE GENOMIC DNA]</scope>
    <source>
        <strain evidence="1">Iper-2018</strain>
    </source>
</reference>
<organism evidence="1 2">
    <name type="scientific">Ixodes persulcatus</name>
    <name type="common">Taiga tick</name>
    <dbReference type="NCBI Taxonomy" id="34615"/>
    <lineage>
        <taxon>Eukaryota</taxon>
        <taxon>Metazoa</taxon>
        <taxon>Ecdysozoa</taxon>
        <taxon>Arthropoda</taxon>
        <taxon>Chelicerata</taxon>
        <taxon>Arachnida</taxon>
        <taxon>Acari</taxon>
        <taxon>Parasitiformes</taxon>
        <taxon>Ixodida</taxon>
        <taxon>Ixodoidea</taxon>
        <taxon>Ixodidae</taxon>
        <taxon>Ixodinae</taxon>
        <taxon>Ixodes</taxon>
    </lineage>
</organism>
<protein>
    <submittedName>
        <fullName evidence="1">Uncharacterized protein</fullName>
    </submittedName>
</protein>
<proteinExistence type="predicted"/>
<gene>
    <name evidence="1" type="ORF">HPB47_010091</name>
</gene>
<feature type="non-terminal residue" evidence="1">
    <location>
        <position position="1"/>
    </location>
</feature>
<keyword evidence="2" id="KW-1185">Reference proteome</keyword>
<feature type="non-terminal residue" evidence="1">
    <location>
        <position position="919"/>
    </location>
</feature>
<evidence type="ECO:0000313" key="2">
    <source>
        <dbReference type="Proteomes" id="UP000805193"/>
    </source>
</evidence>